<protein>
    <recommendedName>
        <fullName evidence="1">RNase H type-1 domain-containing protein</fullName>
    </recommendedName>
</protein>
<dbReference type="GO" id="GO:0003676">
    <property type="term" value="F:nucleic acid binding"/>
    <property type="evidence" value="ECO:0007669"/>
    <property type="project" value="InterPro"/>
</dbReference>
<dbReference type="Pfam" id="PF13456">
    <property type="entry name" value="RVT_3"/>
    <property type="match status" value="1"/>
</dbReference>
<accession>A0AAV5MU41</accession>
<keyword evidence="3" id="KW-1185">Reference proteome</keyword>
<feature type="non-terminal residue" evidence="2">
    <location>
        <position position="1"/>
    </location>
</feature>
<name>A0AAV5MU41_9ROSI</name>
<comment type="caution">
    <text evidence="2">The sequence shown here is derived from an EMBL/GenBank/DDBJ whole genome shotgun (WGS) entry which is preliminary data.</text>
</comment>
<evidence type="ECO:0000259" key="1">
    <source>
        <dbReference type="Pfam" id="PF13456"/>
    </source>
</evidence>
<sequence>VLLRQLHDVQITHIYREANSVADCLAKMGTRLNNPFAVFEHCNMNVAFFLVSHPVSGALPRLLRTRPAVAHQNGGWVSQRKLLRIQGFELKTLFKLKQTACHLIQPLVGVI</sequence>
<dbReference type="AlphaFoldDB" id="A0AAV5MU41"/>
<gene>
    <name evidence="2" type="ORF">SLEP1_g60037</name>
</gene>
<dbReference type="EMBL" id="BPVZ01001470">
    <property type="protein sequence ID" value="GKV53516.1"/>
    <property type="molecule type" value="Genomic_DNA"/>
</dbReference>
<organism evidence="2 3">
    <name type="scientific">Rubroshorea leprosula</name>
    <dbReference type="NCBI Taxonomy" id="152421"/>
    <lineage>
        <taxon>Eukaryota</taxon>
        <taxon>Viridiplantae</taxon>
        <taxon>Streptophyta</taxon>
        <taxon>Embryophyta</taxon>
        <taxon>Tracheophyta</taxon>
        <taxon>Spermatophyta</taxon>
        <taxon>Magnoliopsida</taxon>
        <taxon>eudicotyledons</taxon>
        <taxon>Gunneridae</taxon>
        <taxon>Pentapetalae</taxon>
        <taxon>rosids</taxon>
        <taxon>malvids</taxon>
        <taxon>Malvales</taxon>
        <taxon>Dipterocarpaceae</taxon>
        <taxon>Rubroshorea</taxon>
    </lineage>
</organism>
<evidence type="ECO:0000313" key="2">
    <source>
        <dbReference type="EMBL" id="GKV53516.1"/>
    </source>
</evidence>
<evidence type="ECO:0000313" key="3">
    <source>
        <dbReference type="Proteomes" id="UP001054252"/>
    </source>
</evidence>
<dbReference type="Proteomes" id="UP001054252">
    <property type="component" value="Unassembled WGS sequence"/>
</dbReference>
<reference evidence="2 3" key="1">
    <citation type="journal article" date="2021" name="Commun. Biol.">
        <title>The genome of Shorea leprosula (Dipterocarpaceae) highlights the ecological relevance of drought in aseasonal tropical rainforests.</title>
        <authorList>
            <person name="Ng K.K.S."/>
            <person name="Kobayashi M.J."/>
            <person name="Fawcett J.A."/>
            <person name="Hatakeyama M."/>
            <person name="Paape T."/>
            <person name="Ng C.H."/>
            <person name="Ang C.C."/>
            <person name="Tnah L.H."/>
            <person name="Lee C.T."/>
            <person name="Nishiyama T."/>
            <person name="Sese J."/>
            <person name="O'Brien M.J."/>
            <person name="Copetti D."/>
            <person name="Mohd Noor M.I."/>
            <person name="Ong R.C."/>
            <person name="Putra M."/>
            <person name="Sireger I.Z."/>
            <person name="Indrioko S."/>
            <person name="Kosugi Y."/>
            <person name="Izuno A."/>
            <person name="Isagi Y."/>
            <person name="Lee S.L."/>
            <person name="Shimizu K.K."/>
        </authorList>
    </citation>
    <scope>NUCLEOTIDE SEQUENCE [LARGE SCALE GENOMIC DNA]</scope>
    <source>
        <strain evidence="2">214</strain>
    </source>
</reference>
<dbReference type="GO" id="GO:0004523">
    <property type="term" value="F:RNA-DNA hybrid ribonuclease activity"/>
    <property type="evidence" value="ECO:0007669"/>
    <property type="project" value="InterPro"/>
</dbReference>
<dbReference type="InterPro" id="IPR002156">
    <property type="entry name" value="RNaseH_domain"/>
</dbReference>
<feature type="domain" description="RNase H type-1" evidence="1">
    <location>
        <begin position="2"/>
        <end position="28"/>
    </location>
</feature>
<proteinExistence type="predicted"/>